<dbReference type="AlphaFoldDB" id="C0E1I8"/>
<dbReference type="Proteomes" id="UP000006247">
    <property type="component" value="Unassembled WGS sequence"/>
</dbReference>
<reference evidence="1 2" key="1">
    <citation type="submission" date="2009-01" db="EMBL/GenBank/DDBJ databases">
        <authorList>
            <person name="Fulton L."/>
            <person name="Clifton S."/>
            <person name="Chinwalla A.T."/>
            <person name="Mitreva M."/>
            <person name="Sodergren E."/>
            <person name="Weinstock G."/>
            <person name="Clifton S."/>
            <person name="Dooling D.J."/>
            <person name="Fulton B."/>
            <person name="Minx P."/>
            <person name="Pepin K.H."/>
            <person name="Johnson M."/>
            <person name="Bhonagiri V."/>
            <person name="Nash W.E."/>
            <person name="Mardis E.R."/>
            <person name="Wilson R.K."/>
        </authorList>
    </citation>
    <scope>NUCLEOTIDE SEQUENCE [LARGE SCALE GENOMIC DNA]</scope>
    <source>
        <strain evidence="1 2">ATCC 33806</strain>
    </source>
</reference>
<accession>C0E1I8</accession>
<gene>
    <name evidence="1" type="ORF">CORMATOL_00839</name>
</gene>
<sequence length="78" mass="8872">MGDTPRTHTLLPSHSSFHIILGQTILQLRYQVSVDSTLYFTFVMFHVKRCAFPAFPQQIIKSCDVIAPTLFFFHGSPS</sequence>
<name>C0E1I8_9CORY</name>
<proteinExistence type="predicted"/>
<dbReference type="EMBL" id="ACEB01000012">
    <property type="protein sequence ID" value="EEG27638.1"/>
    <property type="molecule type" value="Genomic_DNA"/>
</dbReference>
<organism evidence="1 2">
    <name type="scientific">Corynebacterium matruchotii ATCC 33806</name>
    <dbReference type="NCBI Taxonomy" id="566549"/>
    <lineage>
        <taxon>Bacteria</taxon>
        <taxon>Bacillati</taxon>
        <taxon>Actinomycetota</taxon>
        <taxon>Actinomycetes</taxon>
        <taxon>Mycobacteriales</taxon>
        <taxon>Corynebacteriaceae</taxon>
        <taxon>Corynebacterium</taxon>
    </lineage>
</organism>
<comment type="caution">
    <text evidence="1">The sequence shown here is derived from an EMBL/GenBank/DDBJ whole genome shotgun (WGS) entry which is preliminary data.</text>
</comment>
<evidence type="ECO:0000313" key="1">
    <source>
        <dbReference type="EMBL" id="EEG27638.1"/>
    </source>
</evidence>
<protein>
    <submittedName>
        <fullName evidence="1">Uncharacterized protein</fullName>
    </submittedName>
</protein>
<evidence type="ECO:0000313" key="2">
    <source>
        <dbReference type="Proteomes" id="UP000006247"/>
    </source>
</evidence>
<dbReference type="HOGENOM" id="CLU_2616020_0_0_11"/>